<dbReference type="CDD" id="cd07493">
    <property type="entry name" value="Peptidases_S8_9"/>
    <property type="match status" value="1"/>
</dbReference>
<dbReference type="InterPro" id="IPR000209">
    <property type="entry name" value="Peptidase_S8/S53_dom"/>
</dbReference>
<feature type="domain" description="Peptidase S8/S53" evidence="8">
    <location>
        <begin position="169"/>
        <end position="444"/>
    </location>
</feature>
<reference evidence="10 11" key="1">
    <citation type="submission" date="2020-07" db="EMBL/GenBank/DDBJ databases">
        <title>Description of Kordia aestuariivivens sp. nov., isolated from a tidal flat.</title>
        <authorList>
            <person name="Park S."/>
            <person name="Yoon J.-H."/>
        </authorList>
    </citation>
    <scope>NUCLEOTIDE SEQUENCE [LARGE SCALE GENOMIC DNA]</scope>
    <source>
        <strain evidence="10 11">YSTF-M3</strain>
    </source>
</reference>
<keyword evidence="11" id="KW-1185">Reference proteome</keyword>
<dbReference type="InterPro" id="IPR026444">
    <property type="entry name" value="Secre_tail"/>
</dbReference>
<keyword evidence="5 6" id="KW-0720">Serine protease</keyword>
<proteinExistence type="inferred from homology"/>
<dbReference type="PANTHER" id="PTHR43806">
    <property type="entry name" value="PEPTIDASE S8"/>
    <property type="match status" value="1"/>
</dbReference>
<evidence type="ECO:0000256" key="3">
    <source>
        <dbReference type="ARBA" id="ARBA00022729"/>
    </source>
</evidence>
<feature type="chain" id="PRO_5046422528" evidence="7">
    <location>
        <begin position="19"/>
        <end position="540"/>
    </location>
</feature>
<dbReference type="InterPro" id="IPR017317">
    <property type="entry name" value="Pept_S8_subtilisin_bacteroid-2"/>
</dbReference>
<evidence type="ECO:0000259" key="8">
    <source>
        <dbReference type="Pfam" id="PF00082"/>
    </source>
</evidence>
<dbReference type="RefSeq" id="WP_187564714.1">
    <property type="nucleotide sequence ID" value="NZ_JACGWS010000025.1"/>
</dbReference>
<evidence type="ECO:0000256" key="7">
    <source>
        <dbReference type="SAM" id="SignalP"/>
    </source>
</evidence>
<name>A0ABR7QGG8_9FLAO</name>
<evidence type="ECO:0000256" key="2">
    <source>
        <dbReference type="ARBA" id="ARBA00022670"/>
    </source>
</evidence>
<evidence type="ECO:0000313" key="11">
    <source>
        <dbReference type="Proteomes" id="UP000619238"/>
    </source>
</evidence>
<dbReference type="Gene3D" id="2.60.40.3080">
    <property type="match status" value="1"/>
</dbReference>
<evidence type="ECO:0000259" key="9">
    <source>
        <dbReference type="Pfam" id="PF18962"/>
    </source>
</evidence>
<dbReference type="PANTHER" id="PTHR43806:SF67">
    <property type="entry name" value="EGF-LIKE DOMAIN-CONTAINING PROTEIN"/>
    <property type="match status" value="1"/>
</dbReference>
<evidence type="ECO:0000256" key="4">
    <source>
        <dbReference type="ARBA" id="ARBA00022801"/>
    </source>
</evidence>
<feature type="signal peptide" evidence="7">
    <location>
        <begin position="1"/>
        <end position="18"/>
    </location>
</feature>
<feature type="active site" description="Charge relay system" evidence="6">
    <location>
        <position position="178"/>
    </location>
</feature>
<dbReference type="NCBIfam" id="TIGR04183">
    <property type="entry name" value="Por_Secre_tail"/>
    <property type="match status" value="1"/>
</dbReference>
<dbReference type="InterPro" id="IPR036852">
    <property type="entry name" value="Peptidase_S8/S53_dom_sf"/>
</dbReference>
<dbReference type="InterPro" id="IPR023828">
    <property type="entry name" value="Peptidase_S8_Ser-AS"/>
</dbReference>
<dbReference type="PROSITE" id="PS00138">
    <property type="entry name" value="SUBTILASE_SER"/>
    <property type="match status" value="1"/>
</dbReference>
<sequence>MKKLIVLGILFFTQFSFAQTEHAWIYFTDKPDVANSLANPITILTQKAIDRKVNHGVVIDERDIPVNELYITQVKAQTGITVKAKSKWFNCVHVLGTQTDINALLNLAFVNQIVYADRSLNVSSRPSAVAQIERTVEKFETLVMYNYGDGSNQVGMIKVDKIHEADYTGEGVTVAVLDGGFTNVNTMAAFQRLRDNGDLLNGYDFVDRTSDVYLYTGNSHGTNVLSDMAGYIDGQFVGTAPDASYYLFRTEDAATETPVEESYWVEAAERADSLGVDVVNTSLGYNTFDESKYDYTIADMDGNTTFITKGSNIAVEKGLLIVNSAGNSGNDPAWGIITAPGDGNGFTIGAVNGSGNYASFSSRGRTPNIPVKPDVVAQGESVYVVSSGGNVELSNGTSFSSPIIAGGMACLVQAFPNKTNLELMQLVRESASIYANPTIQLGYGIPDFESVILTLSVAENRSEATIQVFPNPAKAIVQIKLPEGFENATITVGTLVGKTVKTYTTNTTYKNIDISELASGMYLLRIEANGVQFTKKLIKQ</sequence>
<feature type="active site" description="Charge relay system" evidence="6">
    <location>
        <position position="220"/>
    </location>
</feature>
<comment type="caution">
    <text evidence="10">The sequence shown here is derived from an EMBL/GenBank/DDBJ whole genome shotgun (WGS) entry which is preliminary data.</text>
</comment>
<protein>
    <submittedName>
        <fullName evidence="10">S8 family serine peptidase</fullName>
    </submittedName>
</protein>
<dbReference type="Proteomes" id="UP000619238">
    <property type="component" value="Unassembled WGS sequence"/>
</dbReference>
<dbReference type="EMBL" id="JACGWS010000025">
    <property type="protein sequence ID" value="MBC8757672.1"/>
    <property type="molecule type" value="Genomic_DNA"/>
</dbReference>
<feature type="domain" description="Secretion system C-terminal sorting" evidence="9">
    <location>
        <begin position="468"/>
        <end position="538"/>
    </location>
</feature>
<dbReference type="Gene3D" id="3.40.50.200">
    <property type="entry name" value="Peptidase S8/S53 domain"/>
    <property type="match status" value="1"/>
</dbReference>
<gene>
    <name evidence="10" type="ORF">H2O64_23590</name>
</gene>
<feature type="active site" description="Charge relay system" evidence="6">
    <location>
        <position position="398"/>
    </location>
</feature>
<organism evidence="10 11">
    <name type="scientific">Kordia aestuariivivens</name>
    <dbReference type="NCBI Taxonomy" id="2759037"/>
    <lineage>
        <taxon>Bacteria</taxon>
        <taxon>Pseudomonadati</taxon>
        <taxon>Bacteroidota</taxon>
        <taxon>Flavobacteriia</taxon>
        <taxon>Flavobacteriales</taxon>
        <taxon>Flavobacteriaceae</taxon>
        <taxon>Kordia</taxon>
    </lineage>
</organism>
<evidence type="ECO:0000256" key="5">
    <source>
        <dbReference type="ARBA" id="ARBA00022825"/>
    </source>
</evidence>
<keyword evidence="4 6" id="KW-0378">Hydrolase</keyword>
<dbReference type="InterPro" id="IPR050131">
    <property type="entry name" value="Peptidase_S8_subtilisin-like"/>
</dbReference>
<evidence type="ECO:0000256" key="6">
    <source>
        <dbReference type="PROSITE-ProRule" id="PRU01240"/>
    </source>
</evidence>
<keyword evidence="3 7" id="KW-0732">Signal</keyword>
<accession>A0ABR7QGG8</accession>
<keyword evidence="2 6" id="KW-0645">Protease</keyword>
<dbReference type="Pfam" id="PF18962">
    <property type="entry name" value="Por_Secre_tail"/>
    <property type="match status" value="1"/>
</dbReference>
<dbReference type="InterPro" id="IPR015500">
    <property type="entry name" value="Peptidase_S8_subtilisin-rel"/>
</dbReference>
<dbReference type="PIRSF" id="PIRSF037903">
    <property type="entry name" value="Subtilisin_rel_GFO_2223"/>
    <property type="match status" value="1"/>
</dbReference>
<dbReference type="PROSITE" id="PS51892">
    <property type="entry name" value="SUBTILASE"/>
    <property type="match status" value="1"/>
</dbReference>
<dbReference type="PRINTS" id="PR00723">
    <property type="entry name" value="SUBTILISIN"/>
</dbReference>
<comment type="similarity">
    <text evidence="1 6">Belongs to the peptidase S8 family.</text>
</comment>
<evidence type="ECO:0000313" key="10">
    <source>
        <dbReference type="EMBL" id="MBC8757672.1"/>
    </source>
</evidence>
<evidence type="ECO:0000256" key="1">
    <source>
        <dbReference type="ARBA" id="ARBA00011073"/>
    </source>
</evidence>
<dbReference type="Pfam" id="PF00082">
    <property type="entry name" value="Peptidase_S8"/>
    <property type="match status" value="1"/>
</dbReference>
<dbReference type="SUPFAM" id="SSF52743">
    <property type="entry name" value="Subtilisin-like"/>
    <property type="match status" value="1"/>
</dbReference>